<protein>
    <recommendedName>
        <fullName evidence="3">C3H1-type domain-containing protein</fullName>
    </recommendedName>
</protein>
<evidence type="ECO:0000313" key="2">
    <source>
        <dbReference type="Proteomes" id="UP001178507"/>
    </source>
</evidence>
<sequence length="136" mass="14953">MELRHQGFVRGFARGFALAMLDKLANSNAASTATAGRPVKEGGAFSAEMGQLHLEKRCRPCVAFALKPEGCWKGDSCSYCHFCSREEAKSRRQQLQLEARSSRRANLRAKPSEANANLGVQEIRFAGSGLTTSFWL</sequence>
<dbReference type="AlphaFoldDB" id="A0AA36J7A1"/>
<name>A0AA36J7A1_9DINO</name>
<reference evidence="1" key="1">
    <citation type="submission" date="2023-08" db="EMBL/GenBank/DDBJ databases">
        <authorList>
            <person name="Chen Y."/>
            <person name="Shah S."/>
            <person name="Dougan E. K."/>
            <person name="Thang M."/>
            <person name="Chan C."/>
        </authorList>
    </citation>
    <scope>NUCLEOTIDE SEQUENCE</scope>
</reference>
<comment type="caution">
    <text evidence="1">The sequence shown here is derived from an EMBL/GenBank/DDBJ whole genome shotgun (WGS) entry which is preliminary data.</text>
</comment>
<organism evidence="1 2">
    <name type="scientific">Effrenium voratum</name>
    <dbReference type="NCBI Taxonomy" id="2562239"/>
    <lineage>
        <taxon>Eukaryota</taxon>
        <taxon>Sar</taxon>
        <taxon>Alveolata</taxon>
        <taxon>Dinophyceae</taxon>
        <taxon>Suessiales</taxon>
        <taxon>Symbiodiniaceae</taxon>
        <taxon>Effrenium</taxon>
    </lineage>
</organism>
<dbReference type="Proteomes" id="UP001178507">
    <property type="component" value="Unassembled WGS sequence"/>
</dbReference>
<gene>
    <name evidence="1" type="ORF">EVOR1521_LOCUS23293</name>
</gene>
<dbReference type="EMBL" id="CAUJNA010003350">
    <property type="protein sequence ID" value="CAJ1399823.1"/>
    <property type="molecule type" value="Genomic_DNA"/>
</dbReference>
<evidence type="ECO:0000313" key="1">
    <source>
        <dbReference type="EMBL" id="CAJ1399823.1"/>
    </source>
</evidence>
<keyword evidence="2" id="KW-1185">Reference proteome</keyword>
<proteinExistence type="predicted"/>
<accession>A0AA36J7A1</accession>
<evidence type="ECO:0008006" key="3">
    <source>
        <dbReference type="Google" id="ProtNLM"/>
    </source>
</evidence>